<proteinExistence type="inferred from homology"/>
<dbReference type="Gene3D" id="3.40.50.300">
    <property type="entry name" value="P-loop containing nucleotide triphosphate hydrolases"/>
    <property type="match status" value="1"/>
</dbReference>
<evidence type="ECO:0000313" key="11">
    <source>
        <dbReference type="Proteomes" id="UP000218767"/>
    </source>
</evidence>
<dbReference type="InterPro" id="IPR011994">
    <property type="entry name" value="Cytidylate_kinase_dom"/>
</dbReference>
<gene>
    <name evidence="8 10" type="primary">cmk</name>
    <name evidence="10" type="ORF">COB20_03080</name>
</gene>
<comment type="catalytic activity">
    <reaction evidence="7 8">
        <text>CMP + ATP = CDP + ADP</text>
        <dbReference type="Rhea" id="RHEA:11600"/>
        <dbReference type="ChEBI" id="CHEBI:30616"/>
        <dbReference type="ChEBI" id="CHEBI:58069"/>
        <dbReference type="ChEBI" id="CHEBI:60377"/>
        <dbReference type="ChEBI" id="CHEBI:456216"/>
        <dbReference type="EC" id="2.7.4.25"/>
    </reaction>
</comment>
<organism evidence="10 11">
    <name type="scientific">SAR86 cluster bacterium</name>
    <dbReference type="NCBI Taxonomy" id="2030880"/>
    <lineage>
        <taxon>Bacteria</taxon>
        <taxon>Pseudomonadati</taxon>
        <taxon>Pseudomonadota</taxon>
        <taxon>Gammaproteobacteria</taxon>
        <taxon>SAR86 cluster</taxon>
    </lineage>
</organism>
<accession>A0A2A4XCU3</accession>
<dbReference type="HAMAP" id="MF_00238">
    <property type="entry name" value="Cytidyl_kinase_type1"/>
    <property type="match status" value="1"/>
</dbReference>
<dbReference type="GO" id="GO:0005524">
    <property type="term" value="F:ATP binding"/>
    <property type="evidence" value="ECO:0007669"/>
    <property type="project" value="UniProtKB-UniRule"/>
</dbReference>
<comment type="similarity">
    <text evidence="1 8">Belongs to the cytidylate kinase family. Type 1 subfamily.</text>
</comment>
<evidence type="ECO:0000256" key="3">
    <source>
        <dbReference type="ARBA" id="ARBA00022741"/>
    </source>
</evidence>
<evidence type="ECO:0000256" key="7">
    <source>
        <dbReference type="ARBA" id="ARBA00048478"/>
    </source>
</evidence>
<comment type="catalytic activity">
    <reaction evidence="6 8">
        <text>dCMP + ATP = dCDP + ADP</text>
        <dbReference type="Rhea" id="RHEA:25094"/>
        <dbReference type="ChEBI" id="CHEBI:30616"/>
        <dbReference type="ChEBI" id="CHEBI:57566"/>
        <dbReference type="ChEBI" id="CHEBI:58593"/>
        <dbReference type="ChEBI" id="CHEBI:456216"/>
        <dbReference type="EC" id="2.7.4.25"/>
    </reaction>
</comment>
<dbReference type="GO" id="GO:0006220">
    <property type="term" value="P:pyrimidine nucleotide metabolic process"/>
    <property type="evidence" value="ECO:0007669"/>
    <property type="project" value="UniProtKB-UniRule"/>
</dbReference>
<dbReference type="InterPro" id="IPR003136">
    <property type="entry name" value="Cytidylate_kin"/>
</dbReference>
<evidence type="ECO:0000313" key="10">
    <source>
        <dbReference type="EMBL" id="PCI80390.1"/>
    </source>
</evidence>
<keyword evidence="3 8" id="KW-0547">Nucleotide-binding</keyword>
<evidence type="ECO:0000259" key="9">
    <source>
        <dbReference type="Pfam" id="PF02224"/>
    </source>
</evidence>
<dbReference type="GO" id="GO:0015949">
    <property type="term" value="P:nucleobase-containing small molecule interconversion"/>
    <property type="evidence" value="ECO:0007669"/>
    <property type="project" value="TreeGrafter"/>
</dbReference>
<comment type="subcellular location">
    <subcellularLocation>
        <location evidence="8">Cytoplasm</location>
    </subcellularLocation>
</comment>
<evidence type="ECO:0000256" key="1">
    <source>
        <dbReference type="ARBA" id="ARBA00009427"/>
    </source>
</evidence>
<evidence type="ECO:0000256" key="5">
    <source>
        <dbReference type="ARBA" id="ARBA00022840"/>
    </source>
</evidence>
<dbReference type="NCBIfam" id="TIGR00017">
    <property type="entry name" value="cmk"/>
    <property type="match status" value="1"/>
</dbReference>
<protein>
    <recommendedName>
        <fullName evidence="8">Cytidylate kinase</fullName>
        <shortName evidence="8">CK</shortName>
        <ecNumber evidence="8">2.7.4.25</ecNumber>
    </recommendedName>
    <alternativeName>
        <fullName evidence="8">Cytidine monophosphate kinase</fullName>
        <shortName evidence="8">CMP kinase</shortName>
    </alternativeName>
</protein>
<keyword evidence="4 8" id="KW-0418">Kinase</keyword>
<dbReference type="CDD" id="cd02020">
    <property type="entry name" value="CMPK"/>
    <property type="match status" value="1"/>
</dbReference>
<dbReference type="Pfam" id="PF02224">
    <property type="entry name" value="Cytidylate_kin"/>
    <property type="match status" value="1"/>
</dbReference>
<dbReference type="GO" id="GO:0036431">
    <property type="term" value="F:dCMP kinase activity"/>
    <property type="evidence" value="ECO:0007669"/>
    <property type="project" value="InterPro"/>
</dbReference>
<feature type="binding site" evidence="8">
    <location>
        <begin position="11"/>
        <end position="19"/>
    </location>
    <ligand>
        <name>ATP</name>
        <dbReference type="ChEBI" id="CHEBI:30616"/>
    </ligand>
</feature>
<evidence type="ECO:0000256" key="4">
    <source>
        <dbReference type="ARBA" id="ARBA00022777"/>
    </source>
</evidence>
<dbReference type="PANTHER" id="PTHR21299:SF2">
    <property type="entry name" value="CYTIDYLATE KINASE"/>
    <property type="match status" value="1"/>
</dbReference>
<dbReference type="GO" id="GO:0005829">
    <property type="term" value="C:cytosol"/>
    <property type="evidence" value="ECO:0007669"/>
    <property type="project" value="TreeGrafter"/>
</dbReference>
<evidence type="ECO:0000256" key="8">
    <source>
        <dbReference type="HAMAP-Rule" id="MF_00238"/>
    </source>
</evidence>
<keyword evidence="8" id="KW-0963">Cytoplasm</keyword>
<sequence length="221" mass="23688">MNKPPVIAIDGPSGSGKGTIASRVAESLGFSLLDSGALYRVLGIACDRHSIDLSDSSAVANLAQDLDIQFGISGEGSVWLDGEDVSIAIRTDLGSDMASKVGAIEAAREALFQRQLAFREAPGLVADGRDMGTTVFPDATLKIFLTASAEERAQRRYKQLIGKGIDAILPALLRDLKERDRRDTERAISPLKPAEDAIVIDTTDLTIDQVVKQVLEHYPLA</sequence>
<dbReference type="PANTHER" id="PTHR21299">
    <property type="entry name" value="CYTIDYLATE KINASE/PANTOATE-BETA-ALANINE LIGASE"/>
    <property type="match status" value="1"/>
</dbReference>
<dbReference type="EC" id="2.7.4.25" evidence="8"/>
<keyword evidence="5 8" id="KW-0067">ATP-binding</keyword>
<dbReference type="GO" id="GO:0036430">
    <property type="term" value="F:CMP kinase activity"/>
    <property type="evidence" value="ECO:0007669"/>
    <property type="project" value="RHEA"/>
</dbReference>
<reference evidence="11" key="1">
    <citation type="submission" date="2017-08" db="EMBL/GenBank/DDBJ databases">
        <title>A dynamic microbial community with high functional redundancy inhabits the cold, oxic subseafloor aquifer.</title>
        <authorList>
            <person name="Tully B.J."/>
            <person name="Wheat C.G."/>
            <person name="Glazer B.T."/>
            <person name="Huber J.A."/>
        </authorList>
    </citation>
    <scope>NUCLEOTIDE SEQUENCE [LARGE SCALE GENOMIC DNA]</scope>
</reference>
<dbReference type="EMBL" id="NVUL01000010">
    <property type="protein sequence ID" value="PCI80390.1"/>
    <property type="molecule type" value="Genomic_DNA"/>
</dbReference>
<evidence type="ECO:0000256" key="6">
    <source>
        <dbReference type="ARBA" id="ARBA00047615"/>
    </source>
</evidence>
<keyword evidence="2 8" id="KW-0808">Transferase</keyword>
<dbReference type="AlphaFoldDB" id="A0A2A4XCU3"/>
<comment type="caution">
    <text evidence="10">The sequence shown here is derived from an EMBL/GenBank/DDBJ whole genome shotgun (WGS) entry which is preliminary data.</text>
</comment>
<dbReference type="SUPFAM" id="SSF52540">
    <property type="entry name" value="P-loop containing nucleoside triphosphate hydrolases"/>
    <property type="match status" value="1"/>
</dbReference>
<dbReference type="Proteomes" id="UP000218767">
    <property type="component" value="Unassembled WGS sequence"/>
</dbReference>
<dbReference type="InterPro" id="IPR027417">
    <property type="entry name" value="P-loop_NTPase"/>
</dbReference>
<name>A0A2A4XCU3_9GAMM</name>
<feature type="domain" description="Cytidylate kinase" evidence="9">
    <location>
        <begin position="7"/>
        <end position="218"/>
    </location>
</feature>
<evidence type="ECO:0000256" key="2">
    <source>
        <dbReference type="ARBA" id="ARBA00022679"/>
    </source>
</evidence>